<dbReference type="InterPro" id="IPR001296">
    <property type="entry name" value="Glyco_trans_1"/>
</dbReference>
<feature type="domain" description="Glycosyl transferase family 1" evidence="2">
    <location>
        <begin position="193"/>
        <end position="355"/>
    </location>
</feature>
<evidence type="ECO:0000259" key="2">
    <source>
        <dbReference type="Pfam" id="PF00534"/>
    </source>
</evidence>
<keyword evidence="1 3" id="KW-0808">Transferase</keyword>
<dbReference type="CDD" id="cd03801">
    <property type="entry name" value="GT4_PimA-like"/>
    <property type="match status" value="1"/>
</dbReference>
<dbReference type="Gene3D" id="3.40.50.2000">
    <property type="entry name" value="Glycogen Phosphorylase B"/>
    <property type="match status" value="3"/>
</dbReference>
<dbReference type="Pfam" id="PF00534">
    <property type="entry name" value="Glycos_transf_1"/>
    <property type="match status" value="2"/>
</dbReference>
<organism evidence="3 4">
    <name type="scientific">Enterococcus villorum</name>
    <dbReference type="NCBI Taxonomy" id="112904"/>
    <lineage>
        <taxon>Bacteria</taxon>
        <taxon>Bacillati</taxon>
        <taxon>Bacillota</taxon>
        <taxon>Bacilli</taxon>
        <taxon>Lactobacillales</taxon>
        <taxon>Enterococcaceae</taxon>
        <taxon>Enterococcus</taxon>
    </lineage>
</organism>
<proteinExistence type="predicted"/>
<protein>
    <submittedName>
        <fullName evidence="3">Glycosyl transferase</fullName>
    </submittedName>
</protein>
<feature type="domain" description="Glycosyl transferase family 1" evidence="2">
    <location>
        <begin position="536"/>
        <end position="691"/>
    </location>
</feature>
<evidence type="ECO:0000256" key="1">
    <source>
        <dbReference type="ARBA" id="ARBA00022679"/>
    </source>
</evidence>
<dbReference type="GO" id="GO:0016757">
    <property type="term" value="F:glycosyltransferase activity"/>
    <property type="evidence" value="ECO:0007669"/>
    <property type="project" value="InterPro"/>
</dbReference>
<gene>
    <name evidence="3" type="ORF">EVI01_14130</name>
</gene>
<evidence type="ECO:0000313" key="4">
    <source>
        <dbReference type="Proteomes" id="UP000321830"/>
    </source>
</evidence>
<evidence type="ECO:0000313" key="3">
    <source>
        <dbReference type="EMBL" id="GEL92076.1"/>
    </source>
</evidence>
<dbReference type="SUPFAM" id="SSF53756">
    <property type="entry name" value="UDP-Glycosyltransferase/glycogen phosphorylase"/>
    <property type="match status" value="2"/>
</dbReference>
<reference evidence="3 4" key="1">
    <citation type="submission" date="2019-07" db="EMBL/GenBank/DDBJ databases">
        <title>Whole genome shotgun sequence of Enterococcus villorum NBRC 100699.</title>
        <authorList>
            <person name="Hosoyama A."/>
            <person name="Uohara A."/>
            <person name="Ohji S."/>
            <person name="Ichikawa N."/>
        </authorList>
    </citation>
    <scope>NUCLEOTIDE SEQUENCE [LARGE SCALE GENOMIC DNA]</scope>
    <source>
        <strain evidence="3 4">NBRC 100699</strain>
    </source>
</reference>
<comment type="caution">
    <text evidence="3">The sequence shown here is derived from an EMBL/GenBank/DDBJ whole genome shotgun (WGS) entry which is preliminary data.</text>
</comment>
<dbReference type="Proteomes" id="UP000321830">
    <property type="component" value="Unassembled WGS sequence"/>
</dbReference>
<dbReference type="AlphaFoldDB" id="A0A511J224"/>
<dbReference type="EMBL" id="BJWF01000014">
    <property type="protein sequence ID" value="GEL92076.1"/>
    <property type="molecule type" value="Genomic_DNA"/>
</dbReference>
<name>A0A511J224_9ENTE</name>
<dbReference type="RefSeq" id="WP_010750441.1">
    <property type="nucleotide sequence ID" value="NZ_BJWF01000014.1"/>
</dbReference>
<sequence length="714" mass="84512">MRTLKVLLYGDIDLNFMDGSAVWLISMAQMLTQNQNIEVDLLIKAPRKQKYLIESLDGIPNLHLIEPYAKKERYPFIPSNRLDVETAVKIMDHLNQENNYHLVIIRGQNLALELSKVSSLKEKTVPYITDFRHDKKESTSEERRNLTYIYDEFQHIFLQTKETKRAFEKLLKVDGHKVVLLSPMVPNVEETPQFQNKNNQLVYAGKFHEDWHTEEIIQAAIHMKEQQKDINFLIIGDKFQDRLREKENVLRIRKQLNELENINWLGAVSRKRSQELIKESDIGIAWRSAYIDNDESVELSCKLLEYARIGKPAILRKTKMHVELLGEDYPLYANTPEEFEEKVFLATTDDAIYIESARQMFEAVHNYTYQASYNRLHDFLWSHQKDKKKIVFAGHDLKFARMLINYFESKEDYEVRIDQWENHTKHDEDHSKKCVEWADIVFCEWGLGNAQWYSQHKKKQQKLIVRLHFQEKDLAYPRKFNMENIDKIIVITAYMFEEFARIFGIPRHKMIYIDNLVDTKELTTQKTKDSSLNLGILGILPARKRLDLAVDVFEKLWEKDNRYKLFVKGKLPQELPWLMGRKKEKEYYDQLFNRINSAPWRKNIIFEKHGSDIADWFKKIGYLLSTSDYEGSHVAVSEAMASGTVPIIRNWKGAETIYPGEFIQPTIEKMVEKIEEVVPTKEYREKLKTFADHKFSKEEICDEIETLIETLYKR</sequence>
<accession>A0A511J224</accession>
<dbReference type="PANTHER" id="PTHR46401">
    <property type="entry name" value="GLYCOSYLTRANSFERASE WBBK-RELATED"/>
    <property type="match status" value="1"/>
</dbReference>
<dbReference type="PANTHER" id="PTHR46401:SF2">
    <property type="entry name" value="GLYCOSYLTRANSFERASE WBBK-RELATED"/>
    <property type="match status" value="1"/>
</dbReference>